<accession>A0A844Z6M4</accession>
<organism evidence="2 3">
    <name type="scientific">Pontixanthobacter aestiaquae</name>
    <dbReference type="NCBI Taxonomy" id="1509367"/>
    <lineage>
        <taxon>Bacteria</taxon>
        <taxon>Pseudomonadati</taxon>
        <taxon>Pseudomonadota</taxon>
        <taxon>Alphaproteobacteria</taxon>
        <taxon>Sphingomonadales</taxon>
        <taxon>Erythrobacteraceae</taxon>
        <taxon>Pontixanthobacter</taxon>
    </lineage>
</organism>
<proteinExistence type="predicted"/>
<evidence type="ECO:0008006" key="4">
    <source>
        <dbReference type="Google" id="ProtNLM"/>
    </source>
</evidence>
<reference evidence="2 3" key="1">
    <citation type="submission" date="2019-12" db="EMBL/GenBank/DDBJ databases">
        <title>Genomic-based taxomic classification of the family Erythrobacteraceae.</title>
        <authorList>
            <person name="Xu L."/>
        </authorList>
    </citation>
    <scope>NUCLEOTIDE SEQUENCE [LARGE SCALE GENOMIC DNA]</scope>
    <source>
        <strain evidence="2 3">KCTC 42006</strain>
    </source>
</reference>
<comment type="caution">
    <text evidence="2">The sequence shown here is derived from an EMBL/GenBank/DDBJ whole genome shotgun (WGS) entry which is preliminary data.</text>
</comment>
<name>A0A844Z6M4_9SPHN</name>
<evidence type="ECO:0000313" key="3">
    <source>
        <dbReference type="Proteomes" id="UP000460290"/>
    </source>
</evidence>
<gene>
    <name evidence="2" type="ORF">GRI35_13015</name>
</gene>
<dbReference type="RefSeq" id="WP_202390680.1">
    <property type="nucleotide sequence ID" value="NZ_JAUFQM010000001.1"/>
</dbReference>
<dbReference type="AlphaFoldDB" id="A0A844Z6M4"/>
<keyword evidence="1" id="KW-0812">Transmembrane</keyword>
<feature type="transmembrane region" description="Helical" evidence="1">
    <location>
        <begin position="6"/>
        <end position="26"/>
    </location>
</feature>
<sequence>MDSDLMGIFAFILILAMIVFPFAMFTHRRSNEHEERKLELLARTEEAKSGRGADGEAYRKLEKRVRVLERIATDKGTDLAQQIEHLRDLDDLDTLTAAKEKVQ</sequence>
<keyword evidence="3" id="KW-1185">Reference proteome</keyword>
<protein>
    <recommendedName>
        <fullName evidence="4">Phage shock protein B</fullName>
    </recommendedName>
</protein>
<evidence type="ECO:0000313" key="2">
    <source>
        <dbReference type="EMBL" id="MXO84291.1"/>
    </source>
</evidence>
<dbReference type="Proteomes" id="UP000460290">
    <property type="component" value="Unassembled WGS sequence"/>
</dbReference>
<evidence type="ECO:0000256" key="1">
    <source>
        <dbReference type="SAM" id="Phobius"/>
    </source>
</evidence>
<keyword evidence="1" id="KW-1133">Transmembrane helix</keyword>
<keyword evidence="1" id="KW-0472">Membrane</keyword>
<dbReference type="EMBL" id="WTYZ01000001">
    <property type="protein sequence ID" value="MXO84291.1"/>
    <property type="molecule type" value="Genomic_DNA"/>
</dbReference>